<organism evidence="2 3">
    <name type="scientific">Ensete ventricosum</name>
    <name type="common">Abyssinian banana</name>
    <name type="synonym">Musa ensete</name>
    <dbReference type="NCBI Taxonomy" id="4639"/>
    <lineage>
        <taxon>Eukaryota</taxon>
        <taxon>Viridiplantae</taxon>
        <taxon>Streptophyta</taxon>
        <taxon>Embryophyta</taxon>
        <taxon>Tracheophyta</taxon>
        <taxon>Spermatophyta</taxon>
        <taxon>Magnoliopsida</taxon>
        <taxon>Liliopsida</taxon>
        <taxon>Zingiberales</taxon>
        <taxon>Musaceae</taxon>
        <taxon>Ensete</taxon>
    </lineage>
</organism>
<sequence length="132" mass="14278">MIVRYPLLVDAARQTGSIRIRYGGEVERGAPFRESGGGHIGWDGLMDRVQIRRICVSDRARRRGPALFRIGPTTSAVQLEAGPAEDTHRNRDSCDETRVETAVVATPDSSSAPPSIPCIEIPRAPSLSASPN</sequence>
<name>A0A426YJB8_ENSVE</name>
<comment type="caution">
    <text evidence="2">The sequence shown here is derived from an EMBL/GenBank/DDBJ whole genome shotgun (WGS) entry which is preliminary data.</text>
</comment>
<dbReference type="AlphaFoldDB" id="A0A426YJB8"/>
<feature type="non-terminal residue" evidence="2">
    <location>
        <position position="132"/>
    </location>
</feature>
<dbReference type="EMBL" id="AMZH03011998">
    <property type="protein sequence ID" value="RRT51852.1"/>
    <property type="molecule type" value="Genomic_DNA"/>
</dbReference>
<proteinExistence type="predicted"/>
<gene>
    <name evidence="2" type="ORF">B296_00028836</name>
</gene>
<evidence type="ECO:0000313" key="3">
    <source>
        <dbReference type="Proteomes" id="UP000287651"/>
    </source>
</evidence>
<evidence type="ECO:0000256" key="1">
    <source>
        <dbReference type="SAM" id="MobiDB-lite"/>
    </source>
</evidence>
<reference evidence="2 3" key="1">
    <citation type="journal article" date="2014" name="Agronomy (Basel)">
        <title>A Draft Genome Sequence for Ensete ventricosum, the Drought-Tolerant Tree Against Hunger.</title>
        <authorList>
            <person name="Harrison J."/>
            <person name="Moore K.A."/>
            <person name="Paszkiewicz K."/>
            <person name="Jones T."/>
            <person name="Grant M."/>
            <person name="Ambacheew D."/>
            <person name="Muzemil S."/>
            <person name="Studholme D.J."/>
        </authorList>
    </citation>
    <scope>NUCLEOTIDE SEQUENCE [LARGE SCALE GENOMIC DNA]</scope>
</reference>
<feature type="region of interest" description="Disordered" evidence="1">
    <location>
        <begin position="104"/>
        <end position="132"/>
    </location>
</feature>
<evidence type="ECO:0000313" key="2">
    <source>
        <dbReference type="EMBL" id="RRT51852.1"/>
    </source>
</evidence>
<dbReference type="Proteomes" id="UP000287651">
    <property type="component" value="Unassembled WGS sequence"/>
</dbReference>
<protein>
    <submittedName>
        <fullName evidence="2">Uncharacterized protein</fullName>
    </submittedName>
</protein>
<accession>A0A426YJB8</accession>